<organism evidence="1">
    <name type="scientific">Acidobacterium capsulatum</name>
    <dbReference type="NCBI Taxonomy" id="33075"/>
    <lineage>
        <taxon>Bacteria</taxon>
        <taxon>Pseudomonadati</taxon>
        <taxon>Acidobacteriota</taxon>
        <taxon>Terriglobia</taxon>
        <taxon>Terriglobales</taxon>
        <taxon>Acidobacteriaceae</taxon>
        <taxon>Acidobacterium</taxon>
    </lineage>
</organism>
<evidence type="ECO:0000313" key="1">
    <source>
        <dbReference type="EMBL" id="HGY95241.1"/>
    </source>
</evidence>
<dbReference type="EMBL" id="DTKL01000071">
    <property type="protein sequence ID" value="HGY95241.1"/>
    <property type="molecule type" value="Genomic_DNA"/>
</dbReference>
<proteinExistence type="predicted"/>
<gene>
    <name evidence="1" type="ORF">ENW50_11240</name>
</gene>
<comment type="caution">
    <text evidence="1">The sequence shown here is derived from an EMBL/GenBank/DDBJ whole genome shotgun (WGS) entry which is preliminary data.</text>
</comment>
<name>A0A7V4XUJ5_9BACT</name>
<protein>
    <submittedName>
        <fullName evidence="1">Uncharacterized protein</fullName>
    </submittedName>
</protein>
<reference evidence="1" key="1">
    <citation type="journal article" date="2020" name="mSystems">
        <title>Genome- and Community-Level Interaction Insights into Carbon Utilization and Element Cycling Functions of Hydrothermarchaeota in Hydrothermal Sediment.</title>
        <authorList>
            <person name="Zhou Z."/>
            <person name="Liu Y."/>
            <person name="Xu W."/>
            <person name="Pan J."/>
            <person name="Luo Z.H."/>
            <person name="Li M."/>
        </authorList>
    </citation>
    <scope>NUCLEOTIDE SEQUENCE [LARGE SCALE GENOMIC DNA]</scope>
    <source>
        <strain evidence="1">SpSt-855</strain>
    </source>
</reference>
<dbReference type="AlphaFoldDB" id="A0A7V4XUJ5"/>
<accession>A0A7V4XUJ5</accession>
<sequence length="121" mass="12350">MSNVFAKIGIGLADAAKWVATAVKDIVGLAAKVEKVLSAAKPLEKPFIAGLSTVVADVEALLTDASNAVTSEGLNIAADSKTYQDLVKLIDDFKVLAPVVEEALAILEGKPAKTAAATTAS</sequence>